<dbReference type="Proteomes" id="UP000001261">
    <property type="component" value="Unassembled WGS sequence"/>
</dbReference>
<dbReference type="InParanoid" id="A0A0E1RX09"/>
<accession>A0A0E1RX09</accession>
<gene>
    <name evidence="1" type="ORF">CIMG_07015</name>
</gene>
<proteinExistence type="predicted"/>
<organism evidence="1 2">
    <name type="scientific">Coccidioides immitis (strain RS)</name>
    <name type="common">Valley fever fungus</name>
    <dbReference type="NCBI Taxonomy" id="246410"/>
    <lineage>
        <taxon>Eukaryota</taxon>
        <taxon>Fungi</taxon>
        <taxon>Dikarya</taxon>
        <taxon>Ascomycota</taxon>
        <taxon>Pezizomycotina</taxon>
        <taxon>Eurotiomycetes</taxon>
        <taxon>Eurotiomycetidae</taxon>
        <taxon>Onygenales</taxon>
        <taxon>Onygenaceae</taxon>
        <taxon>Coccidioides</taxon>
    </lineage>
</organism>
<dbReference type="VEuPathDB" id="FungiDB:CIMG_07015"/>
<dbReference type="AlphaFoldDB" id="A0A0E1RX09"/>
<name>A0A0E1RX09_COCIM</name>
<sequence length="119" mass="13384">MNMNVSSRGSPFAEEQDKLAPRIPAVFAIPIAATQRARAFRSTALGPVSWTDIQDQSAQRHEFHLCGSWMMAVLTGARDVDLHRAMRDENHAKPRYRKTKFFPSLSHGGNDLHGRHSKC</sequence>
<dbReference type="KEGG" id="cim:CIMG_07015"/>
<dbReference type="RefSeq" id="XP_001243119.1">
    <property type="nucleotide sequence ID" value="XM_001243118.1"/>
</dbReference>
<reference evidence="2" key="1">
    <citation type="journal article" date="2009" name="Genome Res.">
        <title>Comparative genomic analyses of the human fungal pathogens Coccidioides and their relatives.</title>
        <authorList>
            <person name="Sharpton T.J."/>
            <person name="Stajich J.E."/>
            <person name="Rounsley S.D."/>
            <person name="Gardner M.J."/>
            <person name="Wortman J.R."/>
            <person name="Jordar V.S."/>
            <person name="Maiti R."/>
            <person name="Kodira C.D."/>
            <person name="Neafsey D.E."/>
            <person name="Zeng Q."/>
            <person name="Hung C.-Y."/>
            <person name="McMahan C."/>
            <person name="Muszewska A."/>
            <person name="Grynberg M."/>
            <person name="Mandel M.A."/>
            <person name="Kellner E.M."/>
            <person name="Barker B.M."/>
            <person name="Galgiani J.N."/>
            <person name="Orbach M.J."/>
            <person name="Kirkland T.N."/>
            <person name="Cole G.T."/>
            <person name="Henn M.R."/>
            <person name="Birren B.W."/>
            <person name="Taylor J.W."/>
        </authorList>
    </citation>
    <scope>NUCLEOTIDE SEQUENCE [LARGE SCALE GENOMIC DNA]</scope>
    <source>
        <strain evidence="2">RS</strain>
    </source>
</reference>
<evidence type="ECO:0000313" key="2">
    <source>
        <dbReference type="Proteomes" id="UP000001261"/>
    </source>
</evidence>
<evidence type="ECO:0000313" key="1">
    <source>
        <dbReference type="EMBL" id="EAS31536.1"/>
    </source>
</evidence>
<protein>
    <submittedName>
        <fullName evidence="1">Uncharacterized protein</fullName>
    </submittedName>
</protein>
<dbReference type="EMBL" id="GG704912">
    <property type="protein sequence ID" value="EAS31536.1"/>
    <property type="molecule type" value="Genomic_DNA"/>
</dbReference>
<reference evidence="2" key="2">
    <citation type="journal article" date="2010" name="Genome Res.">
        <title>Population genomic sequencing of Coccidioides fungi reveals recent hybridization and transposon control.</title>
        <authorList>
            <person name="Neafsey D.E."/>
            <person name="Barker B.M."/>
            <person name="Sharpton T.J."/>
            <person name="Stajich J.E."/>
            <person name="Park D.J."/>
            <person name="Whiston E."/>
            <person name="Hung C.-Y."/>
            <person name="McMahan C."/>
            <person name="White J."/>
            <person name="Sykes S."/>
            <person name="Heiman D."/>
            <person name="Young S."/>
            <person name="Zeng Q."/>
            <person name="Abouelleil A."/>
            <person name="Aftuck L."/>
            <person name="Bessette D."/>
            <person name="Brown A."/>
            <person name="FitzGerald M."/>
            <person name="Lui A."/>
            <person name="Macdonald J.P."/>
            <person name="Priest M."/>
            <person name="Orbach M.J."/>
            <person name="Galgiani J.N."/>
            <person name="Kirkland T.N."/>
            <person name="Cole G.T."/>
            <person name="Birren B.W."/>
            <person name="Henn M.R."/>
            <person name="Taylor J.W."/>
            <person name="Rounsley S.D."/>
        </authorList>
    </citation>
    <scope>GENOME REANNOTATION</scope>
    <source>
        <strain evidence="2">RS</strain>
    </source>
</reference>
<dbReference type="GeneID" id="4561308"/>
<keyword evidence="2" id="KW-1185">Reference proteome</keyword>